<dbReference type="InterPro" id="IPR024079">
    <property type="entry name" value="MetalloPept_cat_dom_sf"/>
</dbReference>
<dbReference type="GO" id="GO:0046872">
    <property type="term" value="F:metal ion binding"/>
    <property type="evidence" value="ECO:0007669"/>
    <property type="project" value="UniProtKB-KW"/>
</dbReference>
<name>A0A7E4W330_PANRE</name>
<comment type="similarity">
    <text evidence="2">Belongs to the peptidase M13 family.</text>
</comment>
<proteinExistence type="inferred from homology"/>
<keyword evidence="5" id="KW-0378">Hydrolase</keyword>
<evidence type="ECO:0000313" key="11">
    <source>
        <dbReference type="Proteomes" id="UP000492821"/>
    </source>
</evidence>
<dbReference type="PANTHER" id="PTHR11733">
    <property type="entry name" value="ZINC METALLOPROTEASE FAMILY M13 NEPRILYSIN-RELATED"/>
    <property type="match status" value="1"/>
</dbReference>
<evidence type="ECO:0000256" key="2">
    <source>
        <dbReference type="ARBA" id="ARBA00007357"/>
    </source>
</evidence>
<dbReference type="AlphaFoldDB" id="A0A7E4W330"/>
<keyword evidence="11" id="KW-1185">Reference proteome</keyword>
<evidence type="ECO:0000256" key="8">
    <source>
        <dbReference type="SAM" id="Phobius"/>
    </source>
</evidence>
<dbReference type="Pfam" id="PF05649">
    <property type="entry name" value="Peptidase_M13_N"/>
    <property type="match status" value="1"/>
</dbReference>
<dbReference type="PANTHER" id="PTHR11733:SF167">
    <property type="entry name" value="FI17812P1-RELATED"/>
    <property type="match status" value="1"/>
</dbReference>
<accession>A0A7E4W330</accession>
<keyword evidence="6" id="KW-0862">Zinc</keyword>
<evidence type="ECO:0000256" key="1">
    <source>
        <dbReference type="ARBA" id="ARBA00001947"/>
    </source>
</evidence>
<dbReference type="Gene3D" id="1.10.1380.10">
    <property type="entry name" value="Neutral endopeptidase , domain2"/>
    <property type="match status" value="1"/>
</dbReference>
<dbReference type="Gene3D" id="3.40.390.10">
    <property type="entry name" value="Collagenase (Catalytic Domain)"/>
    <property type="match status" value="1"/>
</dbReference>
<dbReference type="InterPro" id="IPR008753">
    <property type="entry name" value="Peptidase_M13_N"/>
</dbReference>
<keyword evidence="8" id="KW-0812">Transmembrane</keyword>
<evidence type="ECO:0000259" key="9">
    <source>
        <dbReference type="Pfam" id="PF01431"/>
    </source>
</evidence>
<feature type="domain" description="Peptidase M13 N-terminal" evidence="10">
    <location>
        <begin position="88"/>
        <end position="479"/>
    </location>
</feature>
<dbReference type="GO" id="GO:0004222">
    <property type="term" value="F:metalloendopeptidase activity"/>
    <property type="evidence" value="ECO:0007669"/>
    <property type="project" value="InterPro"/>
</dbReference>
<sequence length="739" mass="83802">MRHTSPTTRSRPSNGGDTMAVILKAFVASAFLAWMLLRQQLHLDDGNEPPGPGFNSTVIPTPPEVCTNRDCVVAAALYHTNMDADIDPCQDFGSFTCGNYRFYNEIPPGKPEQTPMNSLRNRVSKQLSELLTSPDEPSDKQYETLAKKYFKKCMDTKTINNDPDHKKLMTVMKQVFNASGYPSIFGGKLNSILWPPMFGHLLLNTLNVPIVSVGVAPYGGDSSKNVLKITQSPWTLIEYEDAYHEKPDNELVEALFKMLSEDVLKSLNVPVNDAKDMARKIIEFEKELVKHKVKNFNDPAVLSNYMNRTEFKQRLKTLNTHFMTGLLRRYKLHFRNTKVYYASLNYLQDIQEFVMKAPSEVVMTYAVLIWMKSMSGYIDDTISTPFKDYARLARGIKDQPSREEECINMVTRDLPLATSNLYLKSVFDLNKVQEPATELVEDIKKYVIEQLEGSKWLDDATKNKAITKIKKLRQWVGYPSCYKDDALMNKKHKCFTPTSDSESFIALGQRISQCNNEAYFDKLLGSDNPDEFGFLGDVNVAYQPSSNTMGFFSGILQYPFLLPDAPKYVVFGAFGTIIGRELQHVFDELGSHNDENGNLVNWWTAAAKQEFADKAGCFDKQYTHAGIDGDSTNAEDIADNAGLKTAFGAYRKWLNDHPNEPEKILPGFEHYTPEQMFFITWANNWCNIYNKNAIEKSADHVHAPTLRLNMPALNSLELNDAFSCPKGSPTNPEEKCNFW</sequence>
<dbReference type="PROSITE" id="PS51885">
    <property type="entry name" value="NEPRILYSIN"/>
    <property type="match status" value="1"/>
</dbReference>
<dbReference type="GO" id="GO:0005886">
    <property type="term" value="C:plasma membrane"/>
    <property type="evidence" value="ECO:0007669"/>
    <property type="project" value="TreeGrafter"/>
</dbReference>
<dbReference type="SUPFAM" id="SSF55486">
    <property type="entry name" value="Metalloproteases ('zincins'), catalytic domain"/>
    <property type="match status" value="1"/>
</dbReference>
<evidence type="ECO:0000256" key="3">
    <source>
        <dbReference type="ARBA" id="ARBA00022670"/>
    </source>
</evidence>
<dbReference type="PRINTS" id="PR00786">
    <property type="entry name" value="NEPRILYSIN"/>
</dbReference>
<feature type="transmembrane region" description="Helical" evidence="8">
    <location>
        <begin position="21"/>
        <end position="37"/>
    </location>
</feature>
<keyword evidence="4" id="KW-0479">Metal-binding</keyword>
<reference evidence="11" key="1">
    <citation type="journal article" date="2013" name="Genetics">
        <title>The draft genome and transcriptome of Panagrellus redivivus are shaped by the harsh demands of a free-living lifestyle.</title>
        <authorList>
            <person name="Srinivasan J."/>
            <person name="Dillman A.R."/>
            <person name="Macchietto M.G."/>
            <person name="Heikkinen L."/>
            <person name="Lakso M."/>
            <person name="Fracchia K.M."/>
            <person name="Antoshechkin I."/>
            <person name="Mortazavi A."/>
            <person name="Wong G."/>
            <person name="Sternberg P.W."/>
        </authorList>
    </citation>
    <scope>NUCLEOTIDE SEQUENCE [LARGE SCALE GENOMIC DNA]</scope>
    <source>
        <strain evidence="11">MT8872</strain>
    </source>
</reference>
<keyword evidence="8" id="KW-1133">Transmembrane helix</keyword>
<organism evidence="11 12">
    <name type="scientific">Panagrellus redivivus</name>
    <name type="common">Microworm</name>
    <dbReference type="NCBI Taxonomy" id="6233"/>
    <lineage>
        <taxon>Eukaryota</taxon>
        <taxon>Metazoa</taxon>
        <taxon>Ecdysozoa</taxon>
        <taxon>Nematoda</taxon>
        <taxon>Chromadorea</taxon>
        <taxon>Rhabditida</taxon>
        <taxon>Tylenchina</taxon>
        <taxon>Panagrolaimomorpha</taxon>
        <taxon>Panagrolaimoidea</taxon>
        <taxon>Panagrolaimidae</taxon>
        <taxon>Panagrellus</taxon>
    </lineage>
</organism>
<dbReference type="InterPro" id="IPR018497">
    <property type="entry name" value="Peptidase_M13_C"/>
</dbReference>
<evidence type="ECO:0000256" key="7">
    <source>
        <dbReference type="ARBA" id="ARBA00023049"/>
    </source>
</evidence>
<reference evidence="12" key="2">
    <citation type="submission" date="2020-10" db="UniProtKB">
        <authorList>
            <consortium name="WormBaseParasite"/>
        </authorList>
    </citation>
    <scope>IDENTIFICATION</scope>
</reference>
<evidence type="ECO:0000256" key="4">
    <source>
        <dbReference type="ARBA" id="ARBA00022723"/>
    </source>
</evidence>
<dbReference type="InterPro" id="IPR000718">
    <property type="entry name" value="Peptidase_M13"/>
</dbReference>
<dbReference type="WBParaSite" id="Pan_g5939.t1">
    <property type="protein sequence ID" value="Pan_g5939.t1"/>
    <property type="gene ID" value="Pan_g5939"/>
</dbReference>
<evidence type="ECO:0000256" key="5">
    <source>
        <dbReference type="ARBA" id="ARBA00022801"/>
    </source>
</evidence>
<dbReference type="CDD" id="cd08662">
    <property type="entry name" value="M13"/>
    <property type="match status" value="1"/>
</dbReference>
<evidence type="ECO:0000259" key="10">
    <source>
        <dbReference type="Pfam" id="PF05649"/>
    </source>
</evidence>
<evidence type="ECO:0000256" key="6">
    <source>
        <dbReference type="ARBA" id="ARBA00022833"/>
    </source>
</evidence>
<dbReference type="Proteomes" id="UP000492821">
    <property type="component" value="Unassembled WGS sequence"/>
</dbReference>
<comment type="cofactor">
    <cofactor evidence="1">
        <name>Zn(2+)</name>
        <dbReference type="ChEBI" id="CHEBI:29105"/>
    </cofactor>
</comment>
<dbReference type="GO" id="GO:0016485">
    <property type="term" value="P:protein processing"/>
    <property type="evidence" value="ECO:0007669"/>
    <property type="project" value="TreeGrafter"/>
</dbReference>
<dbReference type="InterPro" id="IPR042089">
    <property type="entry name" value="Peptidase_M13_dom_2"/>
</dbReference>
<protein>
    <submittedName>
        <fullName evidence="12">Neprilysin</fullName>
    </submittedName>
</protein>
<keyword evidence="3" id="KW-0645">Protease</keyword>
<dbReference type="Pfam" id="PF01431">
    <property type="entry name" value="Peptidase_M13"/>
    <property type="match status" value="1"/>
</dbReference>
<evidence type="ECO:0000313" key="12">
    <source>
        <dbReference type="WBParaSite" id="Pan_g5939.t1"/>
    </source>
</evidence>
<keyword evidence="8" id="KW-0472">Membrane</keyword>
<feature type="domain" description="Peptidase M13 C-terminal" evidence="9">
    <location>
        <begin position="539"/>
        <end position="737"/>
    </location>
</feature>
<keyword evidence="7" id="KW-0482">Metalloprotease</keyword>